<proteinExistence type="predicted"/>
<evidence type="ECO:0000313" key="2">
    <source>
        <dbReference type="Proteomes" id="UP000266861"/>
    </source>
</evidence>
<protein>
    <recommendedName>
        <fullName evidence="3">ATP-dependent DNA helicase</fullName>
    </recommendedName>
</protein>
<sequence>MLCDVIGTDLPFGKKIFLLDRDFHQVLPVEFSLNINIRITWTNICETQIFIEHLLRTESTIENELVCILDDMVVHTNNNKIPSSVLQMFISKFTGQYYKHFIYSQQNNIKPTVNDVDKINAEVIHRYLDELQNFYSFNLGFPPYNLILKVNVIGKLRSREWSMQWNRLICIKKSGLPFILKRNQSLVQLIFAKTIGISQDQTLPRPVFPHKQLYMAMSRIKER</sequence>
<keyword evidence="2" id="KW-1185">Reference proteome</keyword>
<dbReference type="Proteomes" id="UP000266861">
    <property type="component" value="Unassembled WGS sequence"/>
</dbReference>
<dbReference type="AlphaFoldDB" id="A0A397JNL6"/>
<gene>
    <name evidence="1" type="ORF">Glove_17g6</name>
</gene>
<comment type="caution">
    <text evidence="1">The sequence shown here is derived from an EMBL/GenBank/DDBJ whole genome shotgun (WGS) entry which is preliminary data.</text>
</comment>
<evidence type="ECO:0000313" key="1">
    <source>
        <dbReference type="EMBL" id="RHZ89247.1"/>
    </source>
</evidence>
<evidence type="ECO:0008006" key="3">
    <source>
        <dbReference type="Google" id="ProtNLM"/>
    </source>
</evidence>
<dbReference type="STRING" id="1348612.A0A397JNL6"/>
<dbReference type="EMBL" id="PQFF01000015">
    <property type="protein sequence ID" value="RHZ89247.1"/>
    <property type="molecule type" value="Genomic_DNA"/>
</dbReference>
<organism evidence="1 2">
    <name type="scientific">Diversispora epigaea</name>
    <dbReference type="NCBI Taxonomy" id="1348612"/>
    <lineage>
        <taxon>Eukaryota</taxon>
        <taxon>Fungi</taxon>
        <taxon>Fungi incertae sedis</taxon>
        <taxon>Mucoromycota</taxon>
        <taxon>Glomeromycotina</taxon>
        <taxon>Glomeromycetes</taxon>
        <taxon>Diversisporales</taxon>
        <taxon>Diversisporaceae</taxon>
        <taxon>Diversispora</taxon>
    </lineage>
</organism>
<name>A0A397JNL6_9GLOM</name>
<dbReference type="PANTHER" id="PTHR10492">
    <property type="match status" value="1"/>
</dbReference>
<dbReference type="OrthoDB" id="3691720at2759"/>
<reference evidence="1 2" key="1">
    <citation type="submission" date="2018-08" db="EMBL/GenBank/DDBJ databases">
        <title>Genome and evolution of the arbuscular mycorrhizal fungus Diversispora epigaea (formerly Glomus versiforme) and its bacterial endosymbionts.</title>
        <authorList>
            <person name="Sun X."/>
            <person name="Fei Z."/>
            <person name="Harrison M."/>
        </authorList>
    </citation>
    <scope>NUCLEOTIDE SEQUENCE [LARGE SCALE GENOMIC DNA]</scope>
    <source>
        <strain evidence="1 2">IT104</strain>
    </source>
</reference>
<accession>A0A397JNL6</accession>